<reference evidence="3 4" key="1">
    <citation type="submission" date="2014-06" db="EMBL/GenBank/DDBJ databases">
        <authorList>
            <person name="Swart Estienne"/>
        </authorList>
    </citation>
    <scope>NUCLEOTIDE SEQUENCE [LARGE SCALE GENOMIC DNA]</scope>
    <source>
        <strain evidence="3 4">130c</strain>
    </source>
</reference>
<dbReference type="PROSITE" id="PS01159">
    <property type="entry name" value="WW_DOMAIN_1"/>
    <property type="match status" value="1"/>
</dbReference>
<feature type="region of interest" description="Disordered" evidence="1">
    <location>
        <begin position="42"/>
        <end position="80"/>
    </location>
</feature>
<accession>A0A078BB96</accession>
<organism evidence="3 4">
    <name type="scientific">Stylonychia lemnae</name>
    <name type="common">Ciliate</name>
    <dbReference type="NCBI Taxonomy" id="5949"/>
    <lineage>
        <taxon>Eukaryota</taxon>
        <taxon>Sar</taxon>
        <taxon>Alveolata</taxon>
        <taxon>Ciliophora</taxon>
        <taxon>Intramacronucleata</taxon>
        <taxon>Spirotrichea</taxon>
        <taxon>Stichotrichia</taxon>
        <taxon>Sporadotrichida</taxon>
        <taxon>Oxytrichidae</taxon>
        <taxon>Stylonychinae</taxon>
        <taxon>Stylonychia</taxon>
    </lineage>
</organism>
<protein>
    <recommendedName>
        <fullName evidence="2">WW domain-containing protein</fullName>
    </recommendedName>
</protein>
<dbReference type="GO" id="GO:0000398">
    <property type="term" value="P:mRNA splicing, via spliceosome"/>
    <property type="evidence" value="ECO:0007669"/>
    <property type="project" value="InterPro"/>
</dbReference>
<dbReference type="Gene3D" id="2.20.70.10">
    <property type="match status" value="1"/>
</dbReference>
<feature type="compositionally biased region" description="Acidic residues" evidence="1">
    <location>
        <begin position="328"/>
        <end position="337"/>
    </location>
</feature>
<feature type="compositionally biased region" description="Polar residues" evidence="1">
    <location>
        <begin position="68"/>
        <end position="80"/>
    </location>
</feature>
<feature type="compositionally biased region" description="Acidic residues" evidence="1">
    <location>
        <begin position="308"/>
        <end position="318"/>
    </location>
</feature>
<feature type="region of interest" description="Disordered" evidence="1">
    <location>
        <begin position="132"/>
        <end position="172"/>
    </location>
</feature>
<feature type="compositionally biased region" description="Basic and acidic residues" evidence="1">
    <location>
        <begin position="430"/>
        <end position="439"/>
    </location>
</feature>
<dbReference type="OrthoDB" id="511287at2759"/>
<name>A0A078BB96_STYLE</name>
<dbReference type="PANTHER" id="PTHR13173:SF10">
    <property type="entry name" value="WW DOMAIN-BINDING PROTEIN 4"/>
    <property type="match status" value="1"/>
</dbReference>
<dbReference type="EMBL" id="CCKQ01019642">
    <property type="protein sequence ID" value="CDW91664.1"/>
    <property type="molecule type" value="Genomic_DNA"/>
</dbReference>
<dbReference type="InterPro" id="IPR001202">
    <property type="entry name" value="WW_dom"/>
</dbReference>
<feature type="region of interest" description="Disordered" evidence="1">
    <location>
        <begin position="304"/>
        <end position="337"/>
    </location>
</feature>
<feature type="compositionally biased region" description="Basic and acidic residues" evidence="1">
    <location>
        <begin position="139"/>
        <end position="151"/>
    </location>
</feature>
<keyword evidence="4" id="KW-1185">Reference proteome</keyword>
<dbReference type="AlphaFoldDB" id="A0A078BB96"/>
<dbReference type="PANTHER" id="PTHR13173">
    <property type="entry name" value="WW DOMAIN BINDING PROTEIN 4"/>
    <property type="match status" value="1"/>
</dbReference>
<dbReference type="InterPro" id="IPR036020">
    <property type="entry name" value="WW_dom_sf"/>
</dbReference>
<dbReference type="PROSITE" id="PS50020">
    <property type="entry name" value="WW_DOMAIN_2"/>
    <property type="match status" value="1"/>
</dbReference>
<evidence type="ECO:0000259" key="2">
    <source>
        <dbReference type="PROSITE" id="PS50020"/>
    </source>
</evidence>
<dbReference type="SUPFAM" id="SSF51045">
    <property type="entry name" value="WW domain"/>
    <property type="match status" value="1"/>
</dbReference>
<evidence type="ECO:0000313" key="3">
    <source>
        <dbReference type="EMBL" id="CDW91664.1"/>
    </source>
</evidence>
<dbReference type="GO" id="GO:0071011">
    <property type="term" value="C:precatalytic spliceosome"/>
    <property type="evidence" value="ECO:0007669"/>
    <property type="project" value="TreeGrafter"/>
</dbReference>
<feature type="region of interest" description="Disordered" evidence="1">
    <location>
        <begin position="430"/>
        <end position="472"/>
    </location>
</feature>
<dbReference type="SMART" id="SM00456">
    <property type="entry name" value="WW"/>
    <property type="match status" value="1"/>
</dbReference>
<dbReference type="CDD" id="cd00201">
    <property type="entry name" value="WW"/>
    <property type="match status" value="1"/>
</dbReference>
<dbReference type="InParanoid" id="A0A078BB96"/>
<evidence type="ECO:0000256" key="1">
    <source>
        <dbReference type="SAM" id="MobiDB-lite"/>
    </source>
</evidence>
<dbReference type="Proteomes" id="UP000039865">
    <property type="component" value="Unassembled WGS sequence"/>
</dbReference>
<sequence>MDKIVQNYYGGGNKYDPRAQAASKKHYCAICKIEISASRSSIMFHEQSKQHQQKKKETIDRSRGRNNPDFQNDPTKPQRVNMQQLKSLANNAMMEEMKRIEEAAFSTYDKKDATGFRYKKLNQAEVLVSLQQQQNAGARRNEQSEQERDMGYQKPKQSQFEEDSGSSFNIDDIKNEPIWSSHYDEDSGEVYYYNRLKKNSQWDRPKNFDGYEIMSGQQSMNQDSVYQRTFGGFLTQQTSMPTLLENKGPTDQGVVGGWVEVKDDFDYYKQNSVQNFDQQKLQEIEKKELECKPKTREEIIDYINQNSDSEELAPEDDQQNAMDKNQNEEEDDDEENEQGIDLIRRQLMKQKDECKIYQKSILGKRKLNQRSNKPQLVNATDNDILKESIKDMKIRVEKGTLNEDFSRINYAEDKIVDATNNAQPLGHELDSLNKIRDDGPASVGGSTGFGFKKREQKNVKKRQAVTSDGEKD</sequence>
<feature type="domain" description="WW" evidence="2">
    <location>
        <begin position="179"/>
        <end position="207"/>
    </location>
</feature>
<dbReference type="InterPro" id="IPR040023">
    <property type="entry name" value="WBP4"/>
</dbReference>
<dbReference type="GO" id="GO:0003723">
    <property type="term" value="F:RNA binding"/>
    <property type="evidence" value="ECO:0007669"/>
    <property type="project" value="TreeGrafter"/>
</dbReference>
<gene>
    <name evidence="3" type="primary">Contig5452.g5825</name>
    <name evidence="3" type="ORF">STYLEM_20823</name>
</gene>
<dbReference type="Pfam" id="PF00397">
    <property type="entry name" value="WW"/>
    <property type="match status" value="1"/>
</dbReference>
<proteinExistence type="predicted"/>
<evidence type="ECO:0000313" key="4">
    <source>
        <dbReference type="Proteomes" id="UP000039865"/>
    </source>
</evidence>